<dbReference type="InterPro" id="IPR022548">
    <property type="entry name" value="DUF2846"/>
</dbReference>
<evidence type="ECO:0000313" key="3">
    <source>
        <dbReference type="EMBL" id="PTH83072.1"/>
    </source>
</evidence>
<feature type="signal peptide" evidence="1">
    <location>
        <begin position="1"/>
        <end position="26"/>
    </location>
</feature>
<sequence>MGKQMRNTFVMIFLALCAMMLGGCSSVPTVTDEAVVNEAKSFSPPAEGKAHVYIYRDGWLGRRINIDLFLDGNPLGESENLHFYLLKIDAGKTVHLETNSEFGNNKIDIETENGKIYYVRHYTRFGLIWGQADFEMKTEPKDIEDAQESIKNSEMSVPSI</sequence>
<dbReference type="Proteomes" id="UP000241986">
    <property type="component" value="Unassembled WGS sequence"/>
</dbReference>
<dbReference type="AlphaFoldDB" id="A0A2T4N8B7"/>
<reference evidence="3 4" key="1">
    <citation type="submission" date="2018-03" db="EMBL/GenBank/DDBJ databases">
        <title>Aeromonas veronii whole genome sequencing and analysis.</title>
        <authorList>
            <person name="Xie H."/>
            <person name="Liu T."/>
            <person name="Wang K."/>
        </authorList>
    </citation>
    <scope>NUCLEOTIDE SEQUENCE [LARGE SCALE GENOMIC DNA]</scope>
    <source>
        <strain evidence="3 4">XH.VA.1</strain>
    </source>
</reference>
<organism evidence="3 4">
    <name type="scientific">Aeromonas veronii</name>
    <dbReference type="NCBI Taxonomy" id="654"/>
    <lineage>
        <taxon>Bacteria</taxon>
        <taxon>Pseudomonadati</taxon>
        <taxon>Pseudomonadota</taxon>
        <taxon>Gammaproteobacteria</taxon>
        <taxon>Aeromonadales</taxon>
        <taxon>Aeromonadaceae</taxon>
        <taxon>Aeromonas</taxon>
    </lineage>
</organism>
<dbReference type="PROSITE" id="PS51257">
    <property type="entry name" value="PROKAR_LIPOPROTEIN"/>
    <property type="match status" value="1"/>
</dbReference>
<keyword evidence="1" id="KW-0732">Signal</keyword>
<gene>
    <name evidence="3" type="ORF">DAA48_00050</name>
</gene>
<evidence type="ECO:0000313" key="4">
    <source>
        <dbReference type="Proteomes" id="UP000241986"/>
    </source>
</evidence>
<name>A0A2T4N8B7_AERVE</name>
<accession>A0A2T4N8B7</accession>
<feature type="domain" description="DUF2846" evidence="2">
    <location>
        <begin position="47"/>
        <end position="126"/>
    </location>
</feature>
<comment type="caution">
    <text evidence="3">The sequence shown here is derived from an EMBL/GenBank/DDBJ whole genome shotgun (WGS) entry which is preliminary data.</text>
</comment>
<protein>
    <recommendedName>
        <fullName evidence="2">DUF2846 domain-containing protein</fullName>
    </recommendedName>
</protein>
<evidence type="ECO:0000256" key="1">
    <source>
        <dbReference type="SAM" id="SignalP"/>
    </source>
</evidence>
<evidence type="ECO:0000259" key="2">
    <source>
        <dbReference type="Pfam" id="PF11008"/>
    </source>
</evidence>
<dbReference type="Pfam" id="PF11008">
    <property type="entry name" value="DUF2846"/>
    <property type="match status" value="1"/>
</dbReference>
<dbReference type="EMBL" id="PZKL01000001">
    <property type="protein sequence ID" value="PTH83072.1"/>
    <property type="molecule type" value="Genomic_DNA"/>
</dbReference>
<feature type="chain" id="PRO_5015431708" description="DUF2846 domain-containing protein" evidence="1">
    <location>
        <begin position="27"/>
        <end position="160"/>
    </location>
</feature>
<proteinExistence type="predicted"/>